<organism evidence="1 2">
    <name type="scientific">Gossypium armourianum</name>
    <dbReference type="NCBI Taxonomy" id="34283"/>
    <lineage>
        <taxon>Eukaryota</taxon>
        <taxon>Viridiplantae</taxon>
        <taxon>Streptophyta</taxon>
        <taxon>Embryophyta</taxon>
        <taxon>Tracheophyta</taxon>
        <taxon>Spermatophyta</taxon>
        <taxon>Magnoliopsida</taxon>
        <taxon>eudicotyledons</taxon>
        <taxon>Gunneridae</taxon>
        <taxon>Pentapetalae</taxon>
        <taxon>rosids</taxon>
        <taxon>malvids</taxon>
        <taxon>Malvales</taxon>
        <taxon>Malvaceae</taxon>
        <taxon>Malvoideae</taxon>
        <taxon>Gossypium</taxon>
    </lineage>
</organism>
<sequence length="69" mass="8060">MHGKKKKESNDQNESLAPLLLLISRETGELNEELKASTMERTNSENMHIELFNHGFFFLQQVGVEERER</sequence>
<reference evidence="1 2" key="1">
    <citation type="journal article" date="2019" name="Genome Biol. Evol.">
        <title>Insights into the evolution of the New World diploid cottons (Gossypium, subgenus Houzingenia) based on genome sequencing.</title>
        <authorList>
            <person name="Grover C.E."/>
            <person name="Arick M.A. 2nd"/>
            <person name="Thrash A."/>
            <person name="Conover J.L."/>
            <person name="Sanders W.S."/>
            <person name="Peterson D.G."/>
            <person name="Frelichowski J.E."/>
            <person name="Scheffler J.A."/>
            <person name="Scheffler B.E."/>
            <person name="Wendel J.F."/>
        </authorList>
    </citation>
    <scope>NUCLEOTIDE SEQUENCE [LARGE SCALE GENOMIC DNA]</scope>
    <source>
        <strain evidence="1">6</strain>
        <tissue evidence="1">Leaf</tissue>
    </source>
</reference>
<dbReference type="EMBL" id="JABFAE010000013">
    <property type="protein sequence ID" value="MBA0843707.1"/>
    <property type="molecule type" value="Genomic_DNA"/>
</dbReference>
<name>A0A7J9KB68_9ROSI</name>
<evidence type="ECO:0000313" key="2">
    <source>
        <dbReference type="Proteomes" id="UP000593575"/>
    </source>
</evidence>
<dbReference type="AlphaFoldDB" id="A0A7J9KB68"/>
<accession>A0A7J9KB68</accession>
<protein>
    <submittedName>
        <fullName evidence="1">Uncharacterized protein</fullName>
    </submittedName>
</protein>
<evidence type="ECO:0000313" key="1">
    <source>
        <dbReference type="EMBL" id="MBA0843707.1"/>
    </source>
</evidence>
<dbReference type="Proteomes" id="UP000593575">
    <property type="component" value="Unassembled WGS sequence"/>
</dbReference>
<comment type="caution">
    <text evidence="1">The sequence shown here is derived from an EMBL/GenBank/DDBJ whole genome shotgun (WGS) entry which is preliminary data.</text>
</comment>
<proteinExistence type="predicted"/>
<keyword evidence="2" id="KW-1185">Reference proteome</keyword>
<gene>
    <name evidence="1" type="ORF">Goarm_000872</name>
</gene>